<dbReference type="PANTHER" id="PTHR38248:SF2">
    <property type="entry name" value="FUNK1 11"/>
    <property type="match status" value="1"/>
</dbReference>
<evidence type="ECO:0000313" key="2">
    <source>
        <dbReference type="EMBL" id="CAD6501131.1"/>
    </source>
</evidence>
<sequence>MPLAFISSLISIEISNLSVFQHLIHAIEQDYEEAFVLQTCINLCGILSCSILSPVPFQQVPSSPTKSSSSVPQSVPQQFNKFPPNPTKIKISLFWKRFFERHVWSKQTRRIWKSYKEYKKNADPKYCRLNLAEQGLYGLPSLPSEHFPTVEIKENDLPLRGKICLLTTVGRRKVRFVQLATYVRKIFCAQPLRRFVHGFCLFKNEMEFWLIDRTGAYSSGFISIEDDEKVLVRAICSYLLMSDEELGLDTTIRQVNGRSVVTICDGEPGNMRDIEIDPIPIVRTRKLISRGTACYRSLDDKLLIKYAWREIFGKTEIECLKDARPVNGVINLVASDILHRFTDNWENLRSLGPKKWHLKERKRLPREPDDAEEGESYVSIGFPEQELTRVVLSPYGRPLRACRSVLQFLTVIRDAIMGHQRLYVEKNIIHGDICEGNIIIVAPTEDDRSRGMLIDLDNSLVLDDNFVKDKVRRAAGTVKFMAVAPLRNGQRSISDWFNDFEYSYIYDLESFFNLFLTGCVEYGRDPDLPTHNLDSWCTKNMRDNIKNKEKDTRYNCKDLISNKFSSSFIDAKELAIDLQKLLFEDGKYYYRHSDDPNLMYNNIIMAFNKTIGEIEAGKIPNRTWTNNPAARVR</sequence>
<evidence type="ECO:0000313" key="3">
    <source>
        <dbReference type="Proteomes" id="UP000683417"/>
    </source>
</evidence>
<dbReference type="Pfam" id="PF17667">
    <property type="entry name" value="Pkinase_fungal"/>
    <property type="match status" value="1"/>
</dbReference>
<feature type="domain" description="Fungal-type protein kinase" evidence="1">
    <location>
        <begin position="172"/>
        <end position="517"/>
    </location>
</feature>
<proteinExistence type="predicted"/>
<name>A0A9W4DJX7_BLUGR</name>
<dbReference type="AlphaFoldDB" id="A0A9W4DJX7"/>
<protein>
    <submittedName>
        <fullName evidence="2">BgTH12-01385</fullName>
    </submittedName>
</protein>
<gene>
    <name evidence="2" type="ORF">BGTH12_LOCUS2489</name>
</gene>
<accession>A0A9W4DJX7</accession>
<organism evidence="2 3">
    <name type="scientific">Blumeria graminis f. sp. triticale</name>
    <dbReference type="NCBI Taxonomy" id="1689686"/>
    <lineage>
        <taxon>Eukaryota</taxon>
        <taxon>Fungi</taxon>
        <taxon>Dikarya</taxon>
        <taxon>Ascomycota</taxon>
        <taxon>Pezizomycotina</taxon>
        <taxon>Leotiomycetes</taxon>
        <taxon>Erysiphales</taxon>
        <taxon>Erysiphaceae</taxon>
        <taxon>Blumeria</taxon>
    </lineage>
</organism>
<evidence type="ECO:0000259" key="1">
    <source>
        <dbReference type="Pfam" id="PF17667"/>
    </source>
</evidence>
<dbReference type="PANTHER" id="PTHR38248">
    <property type="entry name" value="FUNK1 6"/>
    <property type="match status" value="1"/>
</dbReference>
<comment type="caution">
    <text evidence="2">The sequence shown here is derived from an EMBL/GenBank/DDBJ whole genome shotgun (WGS) entry which is preliminary data.</text>
</comment>
<dbReference type="InterPro" id="IPR040976">
    <property type="entry name" value="Pkinase_fungal"/>
</dbReference>
<dbReference type="Proteomes" id="UP000683417">
    <property type="component" value="Unassembled WGS sequence"/>
</dbReference>
<reference evidence="2" key="1">
    <citation type="submission" date="2020-10" db="EMBL/GenBank/DDBJ databases">
        <authorList>
            <person name="Muller C M."/>
        </authorList>
    </citation>
    <scope>NUCLEOTIDE SEQUENCE</scope>
    <source>
        <strain evidence="2">THUN-12</strain>
    </source>
</reference>
<dbReference type="EMBL" id="CAJHIT010000005">
    <property type="protein sequence ID" value="CAD6501131.1"/>
    <property type="molecule type" value="Genomic_DNA"/>
</dbReference>